<accession>A0A7D5P7P4</accession>
<keyword evidence="4" id="KW-1185">Reference proteome</keyword>
<dbReference type="KEGG" id="hpel:HZS54_06375"/>
<reference evidence="3 4" key="1">
    <citation type="submission" date="2020-07" db="EMBL/GenBank/DDBJ databases">
        <title>Halosimplex litoreum sp. nov. and Halosimplex rubrum sp. nov., isolated from different salt environments.</title>
        <authorList>
            <person name="Cui H."/>
        </authorList>
    </citation>
    <scope>NUCLEOTIDE SEQUENCE [LARGE SCALE GENOMIC DNA]</scope>
    <source>
        <strain evidence="3 4">R2</strain>
    </source>
</reference>
<evidence type="ECO:0000256" key="2">
    <source>
        <dbReference type="SAM" id="Phobius"/>
    </source>
</evidence>
<name>A0A7D5P7P4_9EURY</name>
<organism evidence="3 4">
    <name type="scientific">Halosimplex pelagicum</name>
    <dbReference type="NCBI Taxonomy" id="869886"/>
    <lineage>
        <taxon>Archaea</taxon>
        <taxon>Methanobacteriati</taxon>
        <taxon>Methanobacteriota</taxon>
        <taxon>Stenosarchaea group</taxon>
        <taxon>Halobacteria</taxon>
        <taxon>Halobacteriales</taxon>
        <taxon>Haloarculaceae</taxon>
        <taxon>Halosimplex</taxon>
    </lineage>
</organism>
<feature type="compositionally biased region" description="Low complexity" evidence="1">
    <location>
        <begin position="426"/>
        <end position="437"/>
    </location>
</feature>
<sequence>MRIRAVVCLGILLSAVAAFGVAAAAEDVSGVAIEIHERNQQQLLNQQLNWTARLDVQPRSNVFALDAGEMTYLVFTDKRPETARASVSGPTLPLNARTQALFAESASFNYDGQSVPISSLDQGAHDGQLVETQGSYRHFPMALDLSGTTQPGLFGTVGADQERLAQPGRTVRAVLFNQRNSSLPTPVVLQSENQSASAIAYGDRAWYTGGESQVTLASSDYSGSQTYYTSQVRQSGERIGSVSEIGDDDVGDVVTVTASATGARLSAQETMAATSSCEGENTVEFPFSGCEPLRSDTVIHTGALWDSSSGASEDTVRYVGLSNTVQQTPTMPESGRYRLTGRVVEAEQIDPNLDPGHTLVVYNRSRVGDVDVPSQADQSARTMELMMRGQLTMNISQWQTMAGMGQLTPPDFWLLVQKGPDTVPDGTTPGASGTTTAQSVPTVATPSSGSDLGDTNNPTPDNSETVGRETPPSIESDGSGDLQGRAIYGENGYLGFGILQTRVDLLVGFGGGIVSGLSVLVAVMLSSVGLMSRIRGGAPPFTGMLKNSVWLAGTVLSAGTIGYFDVGTGLLVFAGGILFIGVSIGLKRLLL</sequence>
<dbReference type="GeneID" id="56082198"/>
<dbReference type="OrthoDB" id="384022at2157"/>
<protein>
    <submittedName>
        <fullName evidence="3">Uncharacterized protein</fullName>
    </submittedName>
</protein>
<feature type="region of interest" description="Disordered" evidence="1">
    <location>
        <begin position="416"/>
        <end position="481"/>
    </location>
</feature>
<dbReference type="RefSeq" id="WP_179921118.1">
    <property type="nucleotide sequence ID" value="NZ_CP058909.1"/>
</dbReference>
<feature type="compositionally biased region" description="Polar residues" evidence="1">
    <location>
        <begin position="438"/>
        <end position="465"/>
    </location>
</feature>
<feature type="transmembrane region" description="Helical" evidence="2">
    <location>
        <begin position="505"/>
        <end position="532"/>
    </location>
</feature>
<dbReference type="EMBL" id="CP058909">
    <property type="protein sequence ID" value="QLH81281.1"/>
    <property type="molecule type" value="Genomic_DNA"/>
</dbReference>
<keyword evidence="2" id="KW-0812">Transmembrane</keyword>
<gene>
    <name evidence="3" type="ORF">HZS54_06375</name>
</gene>
<evidence type="ECO:0000313" key="4">
    <source>
        <dbReference type="Proteomes" id="UP000509346"/>
    </source>
</evidence>
<dbReference type="AlphaFoldDB" id="A0A7D5P7P4"/>
<feature type="transmembrane region" description="Helical" evidence="2">
    <location>
        <begin position="570"/>
        <end position="590"/>
    </location>
</feature>
<dbReference type="Proteomes" id="UP000509346">
    <property type="component" value="Chromosome"/>
</dbReference>
<keyword evidence="2" id="KW-1133">Transmembrane helix</keyword>
<proteinExistence type="predicted"/>
<keyword evidence="2" id="KW-0472">Membrane</keyword>
<evidence type="ECO:0000313" key="3">
    <source>
        <dbReference type="EMBL" id="QLH81281.1"/>
    </source>
</evidence>
<evidence type="ECO:0000256" key="1">
    <source>
        <dbReference type="SAM" id="MobiDB-lite"/>
    </source>
</evidence>
<feature type="transmembrane region" description="Helical" evidence="2">
    <location>
        <begin position="544"/>
        <end position="564"/>
    </location>
</feature>